<dbReference type="AlphaFoldDB" id="A0A5C2SJT2"/>
<keyword evidence="2" id="KW-1185">Reference proteome</keyword>
<proteinExistence type="predicted"/>
<dbReference type="EMBL" id="ML122256">
    <property type="protein sequence ID" value="RPD63429.1"/>
    <property type="molecule type" value="Genomic_DNA"/>
</dbReference>
<gene>
    <name evidence="1" type="ORF">L227DRAFT_389371</name>
</gene>
<reference evidence="1" key="1">
    <citation type="journal article" date="2018" name="Genome Biol. Evol.">
        <title>Genomics and development of Lentinus tigrinus, a white-rot wood-decaying mushroom with dimorphic fruiting bodies.</title>
        <authorList>
            <person name="Wu B."/>
            <person name="Xu Z."/>
            <person name="Knudson A."/>
            <person name="Carlson A."/>
            <person name="Chen N."/>
            <person name="Kovaka S."/>
            <person name="LaButti K."/>
            <person name="Lipzen A."/>
            <person name="Pennachio C."/>
            <person name="Riley R."/>
            <person name="Schakwitz W."/>
            <person name="Umezawa K."/>
            <person name="Ohm R.A."/>
            <person name="Grigoriev I.V."/>
            <person name="Nagy L.G."/>
            <person name="Gibbons J."/>
            <person name="Hibbett D."/>
        </authorList>
    </citation>
    <scope>NUCLEOTIDE SEQUENCE [LARGE SCALE GENOMIC DNA]</scope>
    <source>
        <strain evidence="1">ALCF2SS1-6</strain>
    </source>
</reference>
<dbReference type="Proteomes" id="UP000313359">
    <property type="component" value="Unassembled WGS sequence"/>
</dbReference>
<evidence type="ECO:0000313" key="2">
    <source>
        <dbReference type="Proteomes" id="UP000313359"/>
    </source>
</evidence>
<protein>
    <submittedName>
        <fullName evidence="1">Uncharacterized protein</fullName>
    </submittedName>
</protein>
<accession>A0A5C2SJT2</accession>
<evidence type="ECO:0000313" key="1">
    <source>
        <dbReference type="EMBL" id="RPD63429.1"/>
    </source>
</evidence>
<organism evidence="1 2">
    <name type="scientific">Lentinus tigrinus ALCF2SS1-6</name>
    <dbReference type="NCBI Taxonomy" id="1328759"/>
    <lineage>
        <taxon>Eukaryota</taxon>
        <taxon>Fungi</taxon>
        <taxon>Dikarya</taxon>
        <taxon>Basidiomycota</taxon>
        <taxon>Agaricomycotina</taxon>
        <taxon>Agaricomycetes</taxon>
        <taxon>Polyporales</taxon>
        <taxon>Polyporaceae</taxon>
        <taxon>Lentinus</taxon>
    </lineage>
</organism>
<name>A0A5C2SJT2_9APHY</name>
<sequence length="250" mass="27677">MFSTRFLARRSSPSCRSPHTSFCICCIPGPLHYQSLLVLHRHHHQHFSLSLSTRVSSSIVLSSLSLLSHAVPLRRASLTIFLPLASHQCHYIHTGPFPPPCFPFPPVPLCPYLPPCTISFLSSSSLRLPTRDDDRYHLPPLALSLSSPLKLFRKEVYERRAEPSTTRRASRFKPHQFRIDIYPLHNLSHPSVAPCHPLHLASSALLLVQTKPGGCGPPRFALSLSLPLSPSLSPSVYPPTPVPSSGTQSN</sequence>